<evidence type="ECO:0000313" key="1">
    <source>
        <dbReference type="EMBL" id="MFB9469647.1"/>
    </source>
</evidence>
<proteinExistence type="predicted"/>
<reference evidence="1 2" key="1">
    <citation type="submission" date="2024-09" db="EMBL/GenBank/DDBJ databases">
        <authorList>
            <person name="Sun Q."/>
            <person name="Mori K."/>
        </authorList>
    </citation>
    <scope>NUCLEOTIDE SEQUENCE [LARGE SCALE GENOMIC DNA]</scope>
    <source>
        <strain evidence="1 2">JCM 3324</strain>
    </source>
</reference>
<keyword evidence="2" id="KW-1185">Reference proteome</keyword>
<dbReference type="RefSeq" id="WP_345407796.1">
    <property type="nucleotide sequence ID" value="NZ_BAAAXS010000001.1"/>
</dbReference>
<protein>
    <submittedName>
        <fullName evidence="1">Uncharacterized protein</fullName>
    </submittedName>
</protein>
<name>A0ABV5NH81_9ACTN</name>
<dbReference type="Proteomes" id="UP001589568">
    <property type="component" value="Unassembled WGS sequence"/>
</dbReference>
<organism evidence="1 2">
    <name type="scientific">Nonomuraea salmonea</name>
    <dbReference type="NCBI Taxonomy" id="46181"/>
    <lineage>
        <taxon>Bacteria</taxon>
        <taxon>Bacillati</taxon>
        <taxon>Actinomycetota</taxon>
        <taxon>Actinomycetes</taxon>
        <taxon>Streptosporangiales</taxon>
        <taxon>Streptosporangiaceae</taxon>
        <taxon>Nonomuraea</taxon>
    </lineage>
</organism>
<comment type="caution">
    <text evidence="1">The sequence shown here is derived from an EMBL/GenBank/DDBJ whole genome shotgun (WGS) entry which is preliminary data.</text>
</comment>
<sequence length="72" mass="7911">MSFLRSAQVWARKAGKHLYAGLVMLGAGVHAPSLPLLWDGRAEHDVPDLRLSPSERAAWRQLTASLTSDEKS</sequence>
<gene>
    <name evidence="1" type="ORF">ACFFR3_09015</name>
</gene>
<dbReference type="EMBL" id="JBHMCF010000008">
    <property type="protein sequence ID" value="MFB9469647.1"/>
    <property type="molecule type" value="Genomic_DNA"/>
</dbReference>
<evidence type="ECO:0000313" key="2">
    <source>
        <dbReference type="Proteomes" id="UP001589568"/>
    </source>
</evidence>
<accession>A0ABV5NH81</accession>